<comment type="subcellular location">
    <subcellularLocation>
        <location evidence="1">Cell membrane</location>
        <topology evidence="1">Multi-pass membrane protein</topology>
    </subcellularLocation>
</comment>
<feature type="transmembrane region" description="Helical" evidence="7">
    <location>
        <begin position="47"/>
        <end position="67"/>
    </location>
</feature>
<evidence type="ECO:0000256" key="6">
    <source>
        <dbReference type="ARBA" id="ARBA00023136"/>
    </source>
</evidence>
<dbReference type="STRING" id="661478.OP10G_2141"/>
<dbReference type="PANTHER" id="PTHR23513:SF11">
    <property type="entry name" value="STAPHYLOFERRIN A TRANSPORTER"/>
    <property type="match status" value="1"/>
</dbReference>
<feature type="transmembrane region" description="Helical" evidence="7">
    <location>
        <begin position="177"/>
        <end position="197"/>
    </location>
</feature>
<keyword evidence="3" id="KW-1003">Cell membrane</keyword>
<feature type="transmembrane region" description="Helical" evidence="7">
    <location>
        <begin position="105"/>
        <end position="123"/>
    </location>
</feature>
<reference evidence="9 10" key="1">
    <citation type="journal article" date="2014" name="PLoS ONE">
        <title>The first complete genome sequence of the class fimbriimonadia in the phylum armatimonadetes.</title>
        <authorList>
            <person name="Hu Z.Y."/>
            <person name="Wang Y.Z."/>
            <person name="Im W.T."/>
            <person name="Wang S.Y."/>
            <person name="Zhao G.P."/>
            <person name="Zheng H.J."/>
            <person name="Quan Z.X."/>
        </authorList>
    </citation>
    <scope>NUCLEOTIDE SEQUENCE [LARGE SCALE GENOMIC DNA]</scope>
    <source>
        <strain evidence="9">Gsoil 348</strain>
    </source>
</reference>
<dbReference type="PROSITE" id="PS50850">
    <property type="entry name" value="MFS"/>
    <property type="match status" value="1"/>
</dbReference>
<feature type="transmembrane region" description="Helical" evidence="7">
    <location>
        <begin position="267"/>
        <end position="285"/>
    </location>
</feature>
<evidence type="ECO:0000256" key="4">
    <source>
        <dbReference type="ARBA" id="ARBA00022692"/>
    </source>
</evidence>
<feature type="transmembrane region" description="Helical" evidence="7">
    <location>
        <begin position="231"/>
        <end position="255"/>
    </location>
</feature>
<evidence type="ECO:0000313" key="9">
    <source>
        <dbReference type="EMBL" id="AIE85509.1"/>
    </source>
</evidence>
<feature type="transmembrane region" description="Helical" evidence="7">
    <location>
        <begin position="356"/>
        <end position="378"/>
    </location>
</feature>
<keyword evidence="6 7" id="KW-0472">Membrane</keyword>
<dbReference type="AlphaFoldDB" id="A0A068NVA9"/>
<dbReference type="InterPro" id="IPR010290">
    <property type="entry name" value="TM_effector"/>
</dbReference>
<evidence type="ECO:0000256" key="7">
    <source>
        <dbReference type="SAM" id="Phobius"/>
    </source>
</evidence>
<dbReference type="Proteomes" id="UP000027982">
    <property type="component" value="Chromosome"/>
</dbReference>
<keyword evidence="5 7" id="KW-1133">Transmembrane helix</keyword>
<dbReference type="InterPro" id="IPR036259">
    <property type="entry name" value="MFS_trans_sf"/>
</dbReference>
<organism evidence="9 10">
    <name type="scientific">Fimbriimonas ginsengisoli Gsoil 348</name>
    <dbReference type="NCBI Taxonomy" id="661478"/>
    <lineage>
        <taxon>Bacteria</taxon>
        <taxon>Bacillati</taxon>
        <taxon>Armatimonadota</taxon>
        <taxon>Fimbriimonadia</taxon>
        <taxon>Fimbriimonadales</taxon>
        <taxon>Fimbriimonadaceae</taxon>
        <taxon>Fimbriimonas</taxon>
    </lineage>
</organism>
<feature type="transmembrane region" description="Helical" evidence="7">
    <location>
        <begin position="297"/>
        <end position="314"/>
    </location>
</feature>
<dbReference type="GO" id="GO:0005886">
    <property type="term" value="C:plasma membrane"/>
    <property type="evidence" value="ECO:0007669"/>
    <property type="project" value="UniProtKB-SubCell"/>
</dbReference>
<keyword evidence="10" id="KW-1185">Reference proteome</keyword>
<feature type="transmembrane region" description="Helical" evidence="7">
    <location>
        <begin position="384"/>
        <end position="402"/>
    </location>
</feature>
<keyword evidence="2" id="KW-0813">Transport</keyword>
<protein>
    <submittedName>
        <fullName evidence="9">Major facilitator superfamily transporter MFS_1</fullName>
    </submittedName>
</protein>
<dbReference type="OrthoDB" id="9775268at2"/>
<dbReference type="PANTHER" id="PTHR23513">
    <property type="entry name" value="INTEGRAL MEMBRANE EFFLUX PROTEIN-RELATED"/>
    <property type="match status" value="1"/>
</dbReference>
<gene>
    <name evidence="9" type="ORF">OP10G_2141</name>
</gene>
<feature type="transmembrane region" description="Helical" evidence="7">
    <location>
        <begin position="153"/>
        <end position="171"/>
    </location>
</feature>
<evidence type="ECO:0000313" key="10">
    <source>
        <dbReference type="Proteomes" id="UP000027982"/>
    </source>
</evidence>
<dbReference type="InterPro" id="IPR020846">
    <property type="entry name" value="MFS_dom"/>
</dbReference>
<proteinExistence type="predicted"/>
<dbReference type="Gene3D" id="1.20.1250.20">
    <property type="entry name" value="MFS general substrate transporter like domains"/>
    <property type="match status" value="1"/>
</dbReference>
<evidence type="ECO:0000256" key="2">
    <source>
        <dbReference type="ARBA" id="ARBA00022448"/>
    </source>
</evidence>
<name>A0A068NVA9_FIMGI</name>
<sequence length="433" mass="46997">MRIPYPDVLRVRAFRDLWLGQAISQMGDAFYFVAFMFMVKKVTGSDAMVGAVGALETLPFLLFGPYAGVLADRIDRRKIMLVSDVVSGGALVLFSASIAVLGKPAVPTLLMVPFFLSSFRVFFMPAKSAAIPSLVPAAQLTSANALSMTTQNLMQLISLGLTAGVLSLLFALSPSLFYLTTVGLNSVSFFVSAYFIGRLPRVMPNRKDAHETHVWQDLKNGVGYLRSRHDLVVLTILLAVFRLSVAPFFVVYLAANDKWFGGKPQTIAWFEFAFVAGMVASGSYAGRLKPRYPARGFCIGLALVGVTVGLMGFSPYVSLFILWNVIAGLAIPIADVPITTYVQLSVPDAYRGRVNAVREMISVGVMPISMGLAGLIVARTGVEIAFMLMGSGMSLSCLLGLLDRRFRNIEMPETATPEKFVPTREEAPMATLI</sequence>
<feature type="transmembrane region" description="Helical" evidence="7">
    <location>
        <begin position="320"/>
        <end position="344"/>
    </location>
</feature>
<evidence type="ECO:0000256" key="3">
    <source>
        <dbReference type="ARBA" id="ARBA00022475"/>
    </source>
</evidence>
<dbReference type="EMBL" id="CP007139">
    <property type="protein sequence ID" value="AIE85509.1"/>
    <property type="molecule type" value="Genomic_DNA"/>
</dbReference>
<keyword evidence="4 7" id="KW-0812">Transmembrane</keyword>
<evidence type="ECO:0000256" key="5">
    <source>
        <dbReference type="ARBA" id="ARBA00022989"/>
    </source>
</evidence>
<dbReference type="Pfam" id="PF05977">
    <property type="entry name" value="MFS_3"/>
    <property type="match status" value="1"/>
</dbReference>
<feature type="domain" description="Major facilitator superfamily (MFS) profile" evidence="8">
    <location>
        <begin position="181"/>
        <end position="433"/>
    </location>
</feature>
<accession>A0A068NVA9</accession>
<evidence type="ECO:0000259" key="8">
    <source>
        <dbReference type="PROSITE" id="PS50850"/>
    </source>
</evidence>
<dbReference type="SUPFAM" id="SSF103473">
    <property type="entry name" value="MFS general substrate transporter"/>
    <property type="match status" value="1"/>
</dbReference>
<evidence type="ECO:0000256" key="1">
    <source>
        <dbReference type="ARBA" id="ARBA00004651"/>
    </source>
</evidence>
<dbReference type="eggNOG" id="COG2814">
    <property type="taxonomic scope" value="Bacteria"/>
</dbReference>
<dbReference type="GO" id="GO:0022857">
    <property type="term" value="F:transmembrane transporter activity"/>
    <property type="evidence" value="ECO:0007669"/>
    <property type="project" value="InterPro"/>
</dbReference>
<dbReference type="KEGG" id="fgi:OP10G_2141"/>
<dbReference type="HOGENOM" id="CLU_034180_17_3_0"/>
<feature type="transmembrane region" description="Helical" evidence="7">
    <location>
        <begin position="79"/>
        <end position="99"/>
    </location>
</feature>
<dbReference type="CDD" id="cd06173">
    <property type="entry name" value="MFS_MefA_like"/>
    <property type="match status" value="1"/>
</dbReference>